<comment type="caution">
    <text evidence="5">The sequence shown here is derived from an EMBL/GenBank/DDBJ whole genome shotgun (WGS) entry which is preliminary data.</text>
</comment>
<dbReference type="Gene3D" id="3.40.50.720">
    <property type="entry name" value="NAD(P)-binding Rossmann-like Domain"/>
    <property type="match status" value="1"/>
</dbReference>
<dbReference type="PRINTS" id="PR00081">
    <property type="entry name" value="GDHRDH"/>
</dbReference>
<dbReference type="PANTHER" id="PTHR43490:SF99">
    <property type="entry name" value="SHORT-CHAIN DEHYDROGENASE_REDUCTASE"/>
    <property type="match status" value="1"/>
</dbReference>
<evidence type="ECO:0008006" key="7">
    <source>
        <dbReference type="Google" id="ProtNLM"/>
    </source>
</evidence>
<dbReference type="Proteomes" id="UP000054988">
    <property type="component" value="Unassembled WGS sequence"/>
</dbReference>
<evidence type="ECO:0000256" key="4">
    <source>
        <dbReference type="RuleBase" id="RU000363"/>
    </source>
</evidence>
<comment type="similarity">
    <text evidence="1 4">Belongs to the short-chain dehydrogenases/reductases (SDR) family.</text>
</comment>
<evidence type="ECO:0000256" key="3">
    <source>
        <dbReference type="ARBA" id="ARBA00023002"/>
    </source>
</evidence>
<dbReference type="PANTHER" id="PTHR43490">
    <property type="entry name" value="(+)-NEOMENTHOL DEHYDROGENASE"/>
    <property type="match status" value="1"/>
</dbReference>
<dbReference type="SUPFAM" id="SSF51735">
    <property type="entry name" value="NAD(P)-binding Rossmann-fold domains"/>
    <property type="match status" value="1"/>
</dbReference>
<organism evidence="5 6">
    <name type="scientific">Moniliophthora roreri</name>
    <name type="common">Frosty pod rot fungus</name>
    <name type="synonym">Monilia roreri</name>
    <dbReference type="NCBI Taxonomy" id="221103"/>
    <lineage>
        <taxon>Eukaryota</taxon>
        <taxon>Fungi</taxon>
        <taxon>Dikarya</taxon>
        <taxon>Basidiomycota</taxon>
        <taxon>Agaricomycotina</taxon>
        <taxon>Agaricomycetes</taxon>
        <taxon>Agaricomycetidae</taxon>
        <taxon>Agaricales</taxon>
        <taxon>Marasmiineae</taxon>
        <taxon>Marasmiaceae</taxon>
        <taxon>Moniliophthora</taxon>
    </lineage>
</organism>
<evidence type="ECO:0000256" key="2">
    <source>
        <dbReference type="ARBA" id="ARBA00022857"/>
    </source>
</evidence>
<dbReference type="PRINTS" id="PR00080">
    <property type="entry name" value="SDRFAMILY"/>
</dbReference>
<dbReference type="GO" id="GO:0016491">
    <property type="term" value="F:oxidoreductase activity"/>
    <property type="evidence" value="ECO:0007669"/>
    <property type="project" value="UniProtKB-KW"/>
</dbReference>
<dbReference type="InterPro" id="IPR036291">
    <property type="entry name" value="NAD(P)-bd_dom_sf"/>
</dbReference>
<keyword evidence="3" id="KW-0560">Oxidoreductase</keyword>
<proteinExistence type="inferred from homology"/>
<dbReference type="AlphaFoldDB" id="A0A0W0FBC2"/>
<name>A0A0W0FBC2_MONRR</name>
<protein>
    <recommendedName>
        <fullName evidence="7">Short-chain dehydrogenase reductase sdr</fullName>
    </recommendedName>
</protein>
<gene>
    <name evidence="5" type="ORF">WG66_13789</name>
</gene>
<keyword evidence="2" id="KW-0521">NADP</keyword>
<reference evidence="5 6" key="1">
    <citation type="submission" date="2015-12" db="EMBL/GenBank/DDBJ databases">
        <title>Draft genome sequence of Moniliophthora roreri, the causal agent of frosty pod rot of cacao.</title>
        <authorList>
            <person name="Aime M.C."/>
            <person name="Diaz-Valderrama J.R."/>
            <person name="Kijpornyongpan T."/>
            <person name="Phillips-Mora W."/>
        </authorList>
    </citation>
    <scope>NUCLEOTIDE SEQUENCE [LARGE SCALE GENOMIC DNA]</scope>
    <source>
        <strain evidence="5 6">MCA 2952</strain>
    </source>
</reference>
<sequence length="248" mass="26789">MTSNPRTILVTGSNTGIGFELVRLLASKGHNVYLSSRNEEAGHNALKRLKDEYNLDVNYVQLDVTSEDSIAHAKAKIEAAEGKLDALVNNAAIAIIAGMPSNFDMKELTQTFDTNYLGVIRVTTAFIPLIRRAGNGVIVNVSSEVGSHTSQLQLPDLLPLSLAMYYGSKAALNSYTVALSRELKEEGIRVNSITPGLTETKLSGYARGRSATEGAEVILPWVLLSPGEDKTGLFYGHAVNGKVEEIPW</sequence>
<evidence type="ECO:0000313" key="6">
    <source>
        <dbReference type="Proteomes" id="UP000054988"/>
    </source>
</evidence>
<dbReference type="EMBL" id="LATX01002151">
    <property type="protein sequence ID" value="KTB33639.1"/>
    <property type="molecule type" value="Genomic_DNA"/>
</dbReference>
<dbReference type="Pfam" id="PF00106">
    <property type="entry name" value="adh_short"/>
    <property type="match status" value="1"/>
</dbReference>
<dbReference type="eggNOG" id="KOG1208">
    <property type="taxonomic scope" value="Eukaryota"/>
</dbReference>
<dbReference type="InterPro" id="IPR002347">
    <property type="entry name" value="SDR_fam"/>
</dbReference>
<evidence type="ECO:0000313" key="5">
    <source>
        <dbReference type="EMBL" id="KTB33639.1"/>
    </source>
</evidence>
<accession>A0A0W0FBC2</accession>
<evidence type="ECO:0000256" key="1">
    <source>
        <dbReference type="ARBA" id="ARBA00006484"/>
    </source>
</evidence>